<dbReference type="Proteomes" id="UP000703720">
    <property type="component" value="Unassembled WGS sequence"/>
</dbReference>
<dbReference type="PANTHER" id="PTHR43174:SF1">
    <property type="entry name" value="UDP-N-ACETYLGLUCOSAMINE 2-EPIMERASE"/>
    <property type="match status" value="1"/>
</dbReference>
<keyword evidence="4" id="KW-1185">Reference proteome</keyword>
<evidence type="ECO:0000256" key="1">
    <source>
        <dbReference type="RuleBase" id="RU003513"/>
    </source>
</evidence>
<name>A0ABS4WPT3_9MICO</name>
<dbReference type="Pfam" id="PF02350">
    <property type="entry name" value="Epimerase_2"/>
    <property type="match status" value="1"/>
</dbReference>
<protein>
    <submittedName>
        <fullName evidence="3">UDP-N-acetylglucosamine 2-epimerase (Non-hydrolyzing)</fullName>
        <ecNumber evidence="3">5.1.3.14</ecNumber>
    </submittedName>
</protein>
<dbReference type="EMBL" id="JAGIOA010000001">
    <property type="protein sequence ID" value="MBP2377559.1"/>
    <property type="molecule type" value="Genomic_DNA"/>
</dbReference>
<keyword evidence="1 3" id="KW-0413">Isomerase</keyword>
<comment type="similarity">
    <text evidence="1">Belongs to the UDP-N-acetylglucosamine 2-epimerase family.</text>
</comment>
<evidence type="ECO:0000259" key="2">
    <source>
        <dbReference type="Pfam" id="PF02350"/>
    </source>
</evidence>
<reference evidence="3 4" key="1">
    <citation type="submission" date="2021-03" db="EMBL/GenBank/DDBJ databases">
        <title>Sequencing the genomes of 1000 actinobacteria strains.</title>
        <authorList>
            <person name="Klenk H.-P."/>
        </authorList>
    </citation>
    <scope>NUCLEOTIDE SEQUENCE [LARGE SCALE GENOMIC DNA]</scope>
    <source>
        <strain evidence="3 4">DSM 13468</strain>
    </source>
</reference>
<evidence type="ECO:0000313" key="4">
    <source>
        <dbReference type="Proteomes" id="UP000703720"/>
    </source>
</evidence>
<dbReference type="NCBIfam" id="TIGR00236">
    <property type="entry name" value="wecB"/>
    <property type="match status" value="1"/>
</dbReference>
<dbReference type="RefSeq" id="WP_210096896.1">
    <property type="nucleotide sequence ID" value="NZ_BAAAIO010000001.1"/>
</dbReference>
<comment type="caution">
    <text evidence="3">The sequence shown here is derived from an EMBL/GenBank/DDBJ whole genome shotgun (WGS) entry which is preliminary data.</text>
</comment>
<sequence>MTKKDIAIVLGTRPEIIKLAPVIRELGDRALIVHTGQHYDRELSGRFFEQFGIGEPHVVLDGVGGRDRGMQIATAISALTELFARQAPRAVIVQGDTNAVSAGAQAANYAGIPVIHVEAGLRSHDRAMPEELNRLVVGVLADVHCAATEHNAENLRREGIPAERIVVTGNTIVEATRESLRHGPAPVEAFFPEGRVPERFVLATIHRPENTDTREALARVLSALGDIDVPVLLLAHPRTRAAIARFDLADLLDRVIVAESADHQEFLTLASRATLLVSDSGGLQEECTVLGRPLLVVRRSTERPESIDAGFAELVTPGLDIAAAANRLISQGSDHLSGTPCPYGDGSASARIARLATAIADRSARPSHGLAA</sequence>
<dbReference type="CDD" id="cd03786">
    <property type="entry name" value="GTB_UDP-GlcNAc_2-Epimerase"/>
    <property type="match status" value="1"/>
</dbReference>
<dbReference type="GO" id="GO:0008761">
    <property type="term" value="F:UDP-N-acetylglucosamine 2-epimerase activity"/>
    <property type="evidence" value="ECO:0007669"/>
    <property type="project" value="UniProtKB-EC"/>
</dbReference>
<gene>
    <name evidence="3" type="ORF">JOF42_001054</name>
</gene>
<dbReference type="SUPFAM" id="SSF53756">
    <property type="entry name" value="UDP-Glycosyltransferase/glycogen phosphorylase"/>
    <property type="match status" value="1"/>
</dbReference>
<dbReference type="InterPro" id="IPR029767">
    <property type="entry name" value="WecB-like"/>
</dbReference>
<feature type="domain" description="UDP-N-acetylglucosamine 2-epimerase" evidence="2">
    <location>
        <begin position="31"/>
        <end position="354"/>
    </location>
</feature>
<evidence type="ECO:0000313" key="3">
    <source>
        <dbReference type="EMBL" id="MBP2377559.1"/>
    </source>
</evidence>
<proteinExistence type="inferred from homology"/>
<dbReference type="PANTHER" id="PTHR43174">
    <property type="entry name" value="UDP-N-ACETYLGLUCOSAMINE 2-EPIMERASE"/>
    <property type="match status" value="1"/>
</dbReference>
<organism evidence="3 4">
    <name type="scientific">Microbacterium phyllosphaerae</name>
    <dbReference type="NCBI Taxonomy" id="124798"/>
    <lineage>
        <taxon>Bacteria</taxon>
        <taxon>Bacillati</taxon>
        <taxon>Actinomycetota</taxon>
        <taxon>Actinomycetes</taxon>
        <taxon>Micrococcales</taxon>
        <taxon>Microbacteriaceae</taxon>
        <taxon>Microbacterium</taxon>
    </lineage>
</organism>
<dbReference type="InterPro" id="IPR003331">
    <property type="entry name" value="UDP_GlcNAc_Epimerase_2_dom"/>
</dbReference>
<accession>A0ABS4WPT3</accession>
<dbReference type="Gene3D" id="3.40.50.2000">
    <property type="entry name" value="Glycogen Phosphorylase B"/>
    <property type="match status" value="2"/>
</dbReference>
<dbReference type="EC" id="5.1.3.14" evidence="3"/>